<comment type="caution">
    <text evidence="2">The sequence shown here is derived from an EMBL/GenBank/DDBJ whole genome shotgun (WGS) entry which is preliminary data.</text>
</comment>
<feature type="compositionally biased region" description="Low complexity" evidence="1">
    <location>
        <begin position="486"/>
        <end position="507"/>
    </location>
</feature>
<feature type="region of interest" description="Disordered" evidence="1">
    <location>
        <begin position="49"/>
        <end position="72"/>
    </location>
</feature>
<evidence type="ECO:0000313" key="2">
    <source>
        <dbReference type="EMBL" id="KAI1863606.1"/>
    </source>
</evidence>
<evidence type="ECO:0000313" key="3">
    <source>
        <dbReference type="Proteomes" id="UP000829685"/>
    </source>
</evidence>
<proteinExistence type="predicted"/>
<evidence type="ECO:0000256" key="1">
    <source>
        <dbReference type="SAM" id="MobiDB-lite"/>
    </source>
</evidence>
<keyword evidence="3" id="KW-1185">Reference proteome</keyword>
<sequence>MDVGRGNPPRSNIPGLQTGIESRYELPLRNTGPSAQYAETVIQSETTIGNSFSTPTEASTSTRPPQTHSIASDLSGIHGVAGTNAGPHSDRMVQLIIPEEDHSEVQSEGRQTPIYPWKFEFTWNSDHLLFANEPLDVKEDLASELADIISSVTVNAGDSRRTAHDTAPFEDVNDAKQMTHDADFRFPPGFESVEDDPLRDALRNDLIADFLHNIDQQIMDILDDHYWRTHTPQRVSGQGRVDRQNGQHSHRSANPYSTAPTRSRALGSSRRQQTSGSEDGDDGDHEQLNSQPSASRSRREFHVDCPFRKRYPRVFALICPPAGFGSISYLTKHLRKAHTTIYCTKCLLPLISSYALFHDCTPYFLGDDKPRTEFLTPKHLARLDEFSNRTHSRDHKWRQIYEIIFPDQDSGLVSPYVSDFARDMERATARPLELWLQKSRAALVQDLCQNLAVEGLIPPPLIVKRFDHTVEKWIIKTINGHLEMKQNSQSSQNHSNLNSNSQSSYSNVTELASSQVVPQGELDHNTPFTPSSLASFEPSISFCQIPGFSEDTSVVTTLQSTSAETWGFQQDLGDDMSQIHPDMLGIVEFSTSQAMNDVDFTPAVGLEDHNLSQQQCPCADLGQLCAPCDPVAGPNAEQHAPIFVPGYGFQRGLSNIDFSGNYMSGGPDLGPYSDAGDTDRMYAQPDLTDFAQHDLFENYSMGSL</sequence>
<feature type="region of interest" description="Disordered" evidence="1">
    <location>
        <begin position="486"/>
        <end position="510"/>
    </location>
</feature>
<dbReference type="EMBL" id="JAFIMR010000025">
    <property type="protein sequence ID" value="KAI1863606.1"/>
    <property type="molecule type" value="Genomic_DNA"/>
</dbReference>
<feature type="compositionally biased region" description="Polar residues" evidence="1">
    <location>
        <begin position="246"/>
        <end position="261"/>
    </location>
</feature>
<dbReference type="PANTHER" id="PTHR38166:SF1">
    <property type="entry name" value="C2H2-TYPE DOMAIN-CONTAINING PROTEIN"/>
    <property type="match status" value="1"/>
</dbReference>
<reference evidence="2" key="1">
    <citation type="submission" date="2021-03" db="EMBL/GenBank/DDBJ databases">
        <title>Revisited historic fungal species revealed as producer of novel bioactive compounds through whole genome sequencing and comparative genomics.</title>
        <authorList>
            <person name="Vignolle G.A."/>
            <person name="Hochenegger N."/>
            <person name="Mach R.L."/>
            <person name="Mach-Aigner A.R."/>
            <person name="Javad Rahimi M."/>
            <person name="Salim K.A."/>
            <person name="Chan C.M."/>
            <person name="Lim L.B.L."/>
            <person name="Cai F."/>
            <person name="Druzhinina I.S."/>
            <person name="U'Ren J.M."/>
            <person name="Derntl C."/>
        </authorList>
    </citation>
    <scope>NUCLEOTIDE SEQUENCE</scope>
    <source>
        <strain evidence="2">TUCIM 5799</strain>
    </source>
</reference>
<dbReference type="PANTHER" id="PTHR38166">
    <property type="entry name" value="C2H2-TYPE DOMAIN-CONTAINING PROTEIN-RELATED"/>
    <property type="match status" value="1"/>
</dbReference>
<name>A0A9P9WHL0_9PEZI</name>
<dbReference type="AlphaFoldDB" id="A0A9P9WHL0"/>
<accession>A0A9P9WHL0</accession>
<protein>
    <submittedName>
        <fullName evidence="2">Uncharacterized protein</fullName>
    </submittedName>
</protein>
<dbReference type="Proteomes" id="UP000829685">
    <property type="component" value="Unassembled WGS sequence"/>
</dbReference>
<gene>
    <name evidence="2" type="ORF">JX265_008823</name>
</gene>
<organism evidence="2 3">
    <name type="scientific">Neoarthrinium moseri</name>
    <dbReference type="NCBI Taxonomy" id="1658444"/>
    <lineage>
        <taxon>Eukaryota</taxon>
        <taxon>Fungi</taxon>
        <taxon>Dikarya</taxon>
        <taxon>Ascomycota</taxon>
        <taxon>Pezizomycotina</taxon>
        <taxon>Sordariomycetes</taxon>
        <taxon>Xylariomycetidae</taxon>
        <taxon>Amphisphaeriales</taxon>
        <taxon>Apiosporaceae</taxon>
        <taxon>Neoarthrinium</taxon>
    </lineage>
</organism>
<feature type="region of interest" description="Disordered" evidence="1">
    <location>
        <begin position="233"/>
        <end position="299"/>
    </location>
</feature>